<dbReference type="FunFam" id="3.50.80.10:FF:000001">
    <property type="entry name" value="D-aminoacyl-tRNA deacylase"/>
    <property type="match status" value="1"/>
</dbReference>
<dbReference type="GO" id="GO:0005737">
    <property type="term" value="C:cytoplasm"/>
    <property type="evidence" value="ECO:0007669"/>
    <property type="project" value="UniProtKB-SubCell"/>
</dbReference>
<name>A0A7U8C233_NEPCE</name>
<protein>
    <recommendedName>
        <fullName evidence="3">D-aminoacyl-tRNA deacylase</fullName>
        <shortName evidence="3">DTD</shortName>
        <ecNumber evidence="3">3.1.1.96</ecNumber>
    </recommendedName>
    <alternativeName>
        <fullName evidence="3">Gly-tRNA(Ala) deacylase</fullName>
        <ecNumber evidence="3">3.1.1.-</ecNumber>
    </alternativeName>
</protein>
<comment type="catalytic activity">
    <reaction evidence="3">
        <text>glycyl-tRNA(Ala) + H2O = tRNA(Ala) + glycine + H(+)</text>
        <dbReference type="Rhea" id="RHEA:53744"/>
        <dbReference type="Rhea" id="RHEA-COMP:9657"/>
        <dbReference type="Rhea" id="RHEA-COMP:13640"/>
        <dbReference type="ChEBI" id="CHEBI:15377"/>
        <dbReference type="ChEBI" id="CHEBI:15378"/>
        <dbReference type="ChEBI" id="CHEBI:57305"/>
        <dbReference type="ChEBI" id="CHEBI:78442"/>
        <dbReference type="ChEBI" id="CHEBI:78522"/>
    </reaction>
</comment>
<keyword evidence="3" id="KW-0694">RNA-binding</keyword>
<comment type="caution">
    <text evidence="4">The sequence shown here is derived from an EMBL/GenBank/DDBJ whole genome shotgun (WGS) entry which is preliminary data.</text>
</comment>
<comment type="subcellular location">
    <subcellularLocation>
        <location evidence="3">Cytoplasm</location>
    </subcellularLocation>
</comment>
<comment type="similarity">
    <text evidence="1 3">Belongs to the DTD family.</text>
</comment>
<dbReference type="AlphaFoldDB" id="A0A7U8C233"/>
<dbReference type="EC" id="3.1.1.96" evidence="3"/>
<dbReference type="OrthoDB" id="9801395at2"/>
<sequence>MKALIQRVSSANVVVDSETVGEIDRGILILLGVEKEDNEQRADKLLKKILGYRIFPDQEGKMNLNVQQVNGELLIVSQFTLVADTQKGLRPSFSSGASPELGEQLYDYFTEQALKSGLTIANGKFGADMKVSLCNDGPVTFWLES</sequence>
<dbReference type="GO" id="GO:0043908">
    <property type="term" value="F:Ser(Gly)-tRNA(Ala) hydrolase activity"/>
    <property type="evidence" value="ECO:0007669"/>
    <property type="project" value="UniProtKB-UniRule"/>
</dbReference>
<dbReference type="SUPFAM" id="SSF69500">
    <property type="entry name" value="DTD-like"/>
    <property type="match status" value="1"/>
</dbReference>
<organism evidence="4 5">
    <name type="scientific">Neptuniibacter caesariensis</name>
    <dbReference type="NCBI Taxonomy" id="207954"/>
    <lineage>
        <taxon>Bacteria</taxon>
        <taxon>Pseudomonadati</taxon>
        <taxon>Pseudomonadota</taxon>
        <taxon>Gammaproteobacteria</taxon>
        <taxon>Oceanospirillales</taxon>
        <taxon>Oceanospirillaceae</taxon>
        <taxon>Neptuniibacter</taxon>
    </lineage>
</organism>
<keyword evidence="3" id="KW-0820">tRNA-binding</keyword>
<dbReference type="CDD" id="cd00563">
    <property type="entry name" value="Dtyr_deacylase"/>
    <property type="match status" value="1"/>
</dbReference>
<evidence type="ECO:0000256" key="3">
    <source>
        <dbReference type="HAMAP-Rule" id="MF_00518"/>
    </source>
</evidence>
<dbReference type="HAMAP" id="MF_00518">
    <property type="entry name" value="Deacylase_Dtd"/>
    <property type="match status" value="1"/>
</dbReference>
<evidence type="ECO:0000313" key="5">
    <source>
        <dbReference type="Proteomes" id="UP000002171"/>
    </source>
</evidence>
<dbReference type="GO" id="GO:0051500">
    <property type="term" value="F:D-tyrosyl-tRNA(Tyr) deacylase activity"/>
    <property type="evidence" value="ECO:0007669"/>
    <property type="project" value="TreeGrafter"/>
</dbReference>
<dbReference type="GO" id="GO:0000049">
    <property type="term" value="F:tRNA binding"/>
    <property type="evidence" value="ECO:0007669"/>
    <property type="project" value="UniProtKB-UniRule"/>
</dbReference>
<comment type="function">
    <text evidence="3">An aminoacyl-tRNA editing enzyme that deacylates mischarged D-aminoacyl-tRNAs. Also deacylates mischarged glycyl-tRNA(Ala), protecting cells against glycine mischarging by AlaRS. Acts via tRNA-based rather than protein-based catalysis; rejects L-amino acids rather than detecting D-amino acids in the active site. By recycling D-aminoacyl-tRNA to D-amino acids and free tRNA molecules, this enzyme counteracts the toxicity associated with the formation of D-aminoacyl-tRNA entities in vivo and helps enforce protein L-homochirality.</text>
</comment>
<keyword evidence="2 3" id="KW-0378">Hydrolase</keyword>
<feature type="short sequence motif" description="Gly-cisPro motif, important for rejection of L-amino acids" evidence="3">
    <location>
        <begin position="137"/>
        <end position="138"/>
    </location>
</feature>
<keyword evidence="5" id="KW-1185">Reference proteome</keyword>
<dbReference type="GO" id="GO:0019478">
    <property type="term" value="P:D-amino acid catabolic process"/>
    <property type="evidence" value="ECO:0007669"/>
    <property type="project" value="UniProtKB-UniRule"/>
</dbReference>
<dbReference type="PANTHER" id="PTHR10472:SF5">
    <property type="entry name" value="D-AMINOACYL-TRNA DEACYLASE 1"/>
    <property type="match status" value="1"/>
</dbReference>
<proteinExistence type="inferred from homology"/>
<dbReference type="NCBIfam" id="TIGR00256">
    <property type="entry name" value="D-aminoacyl-tRNA deacylase"/>
    <property type="match status" value="1"/>
</dbReference>
<reference evidence="4 5" key="1">
    <citation type="submission" date="2006-02" db="EMBL/GenBank/DDBJ databases">
        <authorList>
            <person name="Pinhassi J."/>
            <person name="Pedros-Alio C."/>
            <person name="Ferriera S."/>
            <person name="Johnson J."/>
            <person name="Kravitz S."/>
            <person name="Halpern A."/>
            <person name="Remington K."/>
            <person name="Beeson K."/>
            <person name="Tran B."/>
            <person name="Rogers Y.-H."/>
            <person name="Friedman R."/>
            <person name="Venter J.C."/>
        </authorList>
    </citation>
    <scope>NUCLEOTIDE SEQUENCE [LARGE SCALE GENOMIC DNA]</scope>
    <source>
        <strain evidence="4 5">MED92</strain>
    </source>
</reference>
<evidence type="ECO:0000256" key="2">
    <source>
        <dbReference type="ARBA" id="ARBA00022801"/>
    </source>
</evidence>
<dbReference type="InterPro" id="IPR003732">
    <property type="entry name" value="Daa-tRNA_deacyls_DTD"/>
</dbReference>
<dbReference type="InterPro" id="IPR023509">
    <property type="entry name" value="DTD-like_sf"/>
</dbReference>
<keyword evidence="3" id="KW-0963">Cytoplasm</keyword>
<dbReference type="Proteomes" id="UP000002171">
    <property type="component" value="Unassembled WGS sequence"/>
</dbReference>
<accession>A0A7U8C233</accession>
<evidence type="ECO:0000256" key="1">
    <source>
        <dbReference type="ARBA" id="ARBA00009673"/>
    </source>
</evidence>
<comment type="subunit">
    <text evidence="3">Homodimer.</text>
</comment>
<dbReference type="EC" id="3.1.1.-" evidence="3"/>
<dbReference type="Pfam" id="PF02580">
    <property type="entry name" value="Tyr_Deacylase"/>
    <property type="match status" value="1"/>
</dbReference>
<dbReference type="EMBL" id="AAOW01000025">
    <property type="protein sequence ID" value="EAR60023.1"/>
    <property type="molecule type" value="Genomic_DNA"/>
</dbReference>
<dbReference type="GO" id="GO:0106026">
    <property type="term" value="F:Gly-tRNA(Ala) deacylase activity"/>
    <property type="evidence" value="ECO:0007669"/>
    <property type="project" value="UniProtKB-UniRule"/>
</dbReference>
<gene>
    <name evidence="3" type="primary">dtd</name>
    <name evidence="4" type="ORF">MED92_00635</name>
</gene>
<dbReference type="PANTHER" id="PTHR10472">
    <property type="entry name" value="D-TYROSYL-TRNA TYR DEACYLASE"/>
    <property type="match status" value="1"/>
</dbReference>
<evidence type="ECO:0000313" key="4">
    <source>
        <dbReference type="EMBL" id="EAR60023.1"/>
    </source>
</evidence>
<comment type="domain">
    <text evidence="3">A Gly-cisPro motif from one monomer fits into the active site of the other monomer to allow specific chiral rejection of L-amino acids.</text>
</comment>
<dbReference type="RefSeq" id="WP_007022980.1">
    <property type="nucleotide sequence ID" value="NZ_CH724128.1"/>
</dbReference>
<dbReference type="Gene3D" id="3.50.80.10">
    <property type="entry name" value="D-tyrosyl-tRNA(Tyr) deacylase"/>
    <property type="match status" value="1"/>
</dbReference>
<comment type="catalytic activity">
    <reaction evidence="3">
        <text>a D-aminoacyl-tRNA + H2O = a tRNA + a D-alpha-amino acid + H(+)</text>
        <dbReference type="Rhea" id="RHEA:13953"/>
        <dbReference type="Rhea" id="RHEA-COMP:10123"/>
        <dbReference type="Rhea" id="RHEA-COMP:10124"/>
        <dbReference type="ChEBI" id="CHEBI:15377"/>
        <dbReference type="ChEBI" id="CHEBI:15378"/>
        <dbReference type="ChEBI" id="CHEBI:59871"/>
        <dbReference type="ChEBI" id="CHEBI:78442"/>
        <dbReference type="ChEBI" id="CHEBI:79333"/>
        <dbReference type="EC" id="3.1.1.96"/>
    </reaction>
</comment>